<dbReference type="SUPFAM" id="SSF55021">
    <property type="entry name" value="ACT-like"/>
    <property type="match status" value="1"/>
</dbReference>
<gene>
    <name evidence="8" type="ORF">CKO28_12020</name>
</gene>
<evidence type="ECO:0000256" key="5">
    <source>
        <dbReference type="ARBA" id="ARBA00049406"/>
    </source>
</evidence>
<keyword evidence="4" id="KW-0456">Lyase</keyword>
<dbReference type="CDD" id="cd01562">
    <property type="entry name" value="Thr-dehyd"/>
    <property type="match status" value="1"/>
</dbReference>
<evidence type="ECO:0000256" key="4">
    <source>
        <dbReference type="ARBA" id="ARBA00023239"/>
    </source>
</evidence>
<proteinExistence type="inferred from homology"/>
<organism evidence="8 9">
    <name type="scientific">Rhodovibrio sodomensis</name>
    <dbReference type="NCBI Taxonomy" id="1088"/>
    <lineage>
        <taxon>Bacteria</taxon>
        <taxon>Pseudomonadati</taxon>
        <taxon>Pseudomonadota</taxon>
        <taxon>Alphaproteobacteria</taxon>
        <taxon>Rhodospirillales</taxon>
        <taxon>Rhodovibrionaceae</taxon>
        <taxon>Rhodovibrio</taxon>
    </lineage>
</organism>
<dbReference type="PROSITE" id="PS51671">
    <property type="entry name" value="ACT"/>
    <property type="match status" value="1"/>
</dbReference>
<keyword evidence="3" id="KW-0663">Pyridoxal phosphate</keyword>
<dbReference type="InterPro" id="IPR045865">
    <property type="entry name" value="ACT-like_dom_sf"/>
</dbReference>
<dbReference type="InterPro" id="IPR005789">
    <property type="entry name" value="Thr_deHydtase_catblc"/>
</dbReference>
<dbReference type="Pfam" id="PF13291">
    <property type="entry name" value="ACT_4"/>
    <property type="match status" value="1"/>
</dbReference>
<dbReference type="Proteomes" id="UP001296873">
    <property type="component" value="Unassembled WGS sequence"/>
</dbReference>
<dbReference type="PANTHER" id="PTHR48078:SF6">
    <property type="entry name" value="L-THREONINE DEHYDRATASE CATABOLIC TDCB"/>
    <property type="match status" value="1"/>
</dbReference>
<name>A0ABS1DFJ8_9PROT</name>
<evidence type="ECO:0000256" key="2">
    <source>
        <dbReference type="ARBA" id="ARBA00010869"/>
    </source>
</evidence>
<feature type="domain" description="ACT" evidence="7">
    <location>
        <begin position="347"/>
        <end position="426"/>
    </location>
</feature>
<dbReference type="InterPro" id="IPR036052">
    <property type="entry name" value="TrpB-like_PALP_sf"/>
</dbReference>
<dbReference type="NCBIfam" id="NF005600">
    <property type="entry name" value="PRK07334.1"/>
    <property type="match status" value="1"/>
</dbReference>
<dbReference type="InterPro" id="IPR050147">
    <property type="entry name" value="Ser/Thr_Dehydratase"/>
</dbReference>
<dbReference type="Gene3D" id="3.30.70.260">
    <property type="match status" value="1"/>
</dbReference>
<evidence type="ECO:0000256" key="3">
    <source>
        <dbReference type="ARBA" id="ARBA00022898"/>
    </source>
</evidence>
<dbReference type="CDD" id="cd04886">
    <property type="entry name" value="ACT_ThrD-II-like"/>
    <property type="match status" value="1"/>
</dbReference>
<comment type="similarity">
    <text evidence="2">Belongs to the serine/threonine dehydratase family.</text>
</comment>
<accession>A0ABS1DFJ8</accession>
<dbReference type="InterPro" id="IPR002912">
    <property type="entry name" value="ACT_dom"/>
</dbReference>
<dbReference type="InterPro" id="IPR001926">
    <property type="entry name" value="TrpB-like_PALP"/>
</dbReference>
<dbReference type="RefSeq" id="WP_200341073.1">
    <property type="nucleotide sequence ID" value="NZ_NRRL01000029.1"/>
</dbReference>
<evidence type="ECO:0000313" key="9">
    <source>
        <dbReference type="Proteomes" id="UP001296873"/>
    </source>
</evidence>
<dbReference type="InterPro" id="IPR044561">
    <property type="entry name" value="ACT_ThrD-II-like"/>
</dbReference>
<evidence type="ECO:0000259" key="7">
    <source>
        <dbReference type="PROSITE" id="PS51671"/>
    </source>
</evidence>
<comment type="cofactor">
    <cofactor evidence="1">
        <name>pyridoxal 5'-phosphate</name>
        <dbReference type="ChEBI" id="CHEBI:597326"/>
    </cofactor>
</comment>
<sequence>MTALAHPAAATDTDGHDDRAPDPVTLADIRTAADQLQGHVVRTPLIYAPRLSDMLGCEIHLKLENQQFTGSFKDRGSYVKLLSLPESVKATGVIAMSAGNHAQGIAYHAQRLGIPATIVMPENAPFSKVERTRSFGARVVQSGETIDESFQVARDLMDKEGLTFVHPYDDPSTIAGQGTIGLEMLADQPDLDTIVVPIGGGGVMAGTAIAAKALKPDIQMIGCESDLFPSMYQAIRGQQPSSGGSSLADGIAVKSPGKLTRPVIERYVSEHVLLTEDEIETAVAVLSEYQKVVAEGAGATPFAAASRLRAQLAGRKVGLVICGGNIDARVLASVLMRGLVRDGRLVRLRVDINDAPGILAKVSGLIGQTGANIVEVYHQRLFHDVPVRRAEIDCVVETRNSEHVREIVEALQSGGFHARTLSTLSADGPSQL</sequence>
<dbReference type="EMBL" id="NRRL01000029">
    <property type="protein sequence ID" value="MBK1668756.1"/>
    <property type="molecule type" value="Genomic_DNA"/>
</dbReference>
<keyword evidence="9" id="KW-1185">Reference proteome</keyword>
<reference evidence="8 9" key="1">
    <citation type="journal article" date="2020" name="Microorganisms">
        <title>Osmotic Adaptation and Compatible Solute Biosynthesis of Phototrophic Bacteria as Revealed from Genome Analyses.</title>
        <authorList>
            <person name="Imhoff J.F."/>
            <person name="Rahn T."/>
            <person name="Kunzel S."/>
            <person name="Keller A."/>
            <person name="Neulinger S.C."/>
        </authorList>
    </citation>
    <scope>NUCLEOTIDE SEQUENCE [LARGE SCALE GENOMIC DNA]</scope>
    <source>
        <strain evidence="8 9">DSM 9895</strain>
    </source>
</reference>
<evidence type="ECO:0000256" key="6">
    <source>
        <dbReference type="SAM" id="MobiDB-lite"/>
    </source>
</evidence>
<evidence type="ECO:0000313" key="8">
    <source>
        <dbReference type="EMBL" id="MBK1668756.1"/>
    </source>
</evidence>
<dbReference type="NCBIfam" id="TIGR01127">
    <property type="entry name" value="ilvA_1Cterm"/>
    <property type="match status" value="1"/>
</dbReference>
<dbReference type="PANTHER" id="PTHR48078">
    <property type="entry name" value="THREONINE DEHYDRATASE, MITOCHONDRIAL-RELATED"/>
    <property type="match status" value="1"/>
</dbReference>
<comment type="catalytic activity">
    <reaction evidence="5">
        <text>L-serine = pyruvate + NH4(+)</text>
        <dbReference type="Rhea" id="RHEA:19169"/>
        <dbReference type="ChEBI" id="CHEBI:15361"/>
        <dbReference type="ChEBI" id="CHEBI:28938"/>
        <dbReference type="ChEBI" id="CHEBI:33384"/>
        <dbReference type="EC" id="4.3.1.17"/>
    </reaction>
</comment>
<feature type="region of interest" description="Disordered" evidence="6">
    <location>
        <begin position="1"/>
        <end position="22"/>
    </location>
</feature>
<dbReference type="SUPFAM" id="SSF53686">
    <property type="entry name" value="Tryptophan synthase beta subunit-like PLP-dependent enzymes"/>
    <property type="match status" value="1"/>
</dbReference>
<evidence type="ECO:0000256" key="1">
    <source>
        <dbReference type="ARBA" id="ARBA00001933"/>
    </source>
</evidence>
<dbReference type="Pfam" id="PF00291">
    <property type="entry name" value="PALP"/>
    <property type="match status" value="1"/>
</dbReference>
<protein>
    <submittedName>
        <fullName evidence="8">Threonine ammonia-lyase</fullName>
    </submittedName>
</protein>
<comment type="caution">
    <text evidence="8">The sequence shown here is derived from an EMBL/GenBank/DDBJ whole genome shotgun (WGS) entry which is preliminary data.</text>
</comment>
<dbReference type="Gene3D" id="3.40.50.1100">
    <property type="match status" value="2"/>
</dbReference>